<evidence type="ECO:0000313" key="2">
    <source>
        <dbReference type="Proteomes" id="UP000251835"/>
    </source>
</evidence>
<dbReference type="AlphaFoldDB" id="A0A7L4USZ4"/>
<proteinExistence type="predicted"/>
<name>A0A7L4USZ4_BALHA</name>
<sequence>MTLQEKKRKAAAIAVATMIALQQKNNQVEEDSRWRLMGLYRATQARNAPHLYGRGFGTYNW</sequence>
<comment type="caution">
    <text evidence="1">The sequence shown here is derived from an EMBL/GenBank/DDBJ whole genome shotgun (WGS) entry which is preliminary data.</text>
</comment>
<dbReference type="EMBL" id="QENZ01000003">
    <property type="protein sequence ID" value="PVX52611.1"/>
    <property type="molecule type" value="Genomic_DNA"/>
</dbReference>
<dbReference type="OrthoDB" id="9970254at2"/>
<accession>A0A7L4USZ4</accession>
<gene>
    <name evidence="1" type="ORF">C7377_0940</name>
</gene>
<evidence type="ECO:0000313" key="1">
    <source>
        <dbReference type="EMBL" id="PVX52611.1"/>
    </source>
</evidence>
<dbReference type="RefSeq" id="WP_116496139.1">
    <property type="nucleotide sequence ID" value="NZ_QENZ01000003.1"/>
</dbReference>
<dbReference type="Proteomes" id="UP000251835">
    <property type="component" value="Unassembled WGS sequence"/>
</dbReference>
<protein>
    <submittedName>
        <fullName evidence="1">Uncharacterized protein</fullName>
    </submittedName>
</protein>
<organism evidence="1 2">
    <name type="scientific">Balneicella halophila</name>
    <dbReference type="NCBI Taxonomy" id="1537566"/>
    <lineage>
        <taxon>Bacteria</taxon>
        <taxon>Pseudomonadati</taxon>
        <taxon>Bacteroidota</taxon>
        <taxon>Bacteroidia</taxon>
        <taxon>Bacteroidales</taxon>
        <taxon>Balneicellaceae</taxon>
        <taxon>Balneicella</taxon>
    </lineage>
</organism>
<reference evidence="1 2" key="1">
    <citation type="submission" date="2018-05" db="EMBL/GenBank/DDBJ databases">
        <title>Genomic Encyclopedia of Type Strains, Phase IV (KMG-IV): sequencing the most valuable type-strain genomes for metagenomic binning, comparative biology and taxonomic classification.</title>
        <authorList>
            <person name="Goeker M."/>
        </authorList>
    </citation>
    <scope>NUCLEOTIDE SEQUENCE [LARGE SCALE GENOMIC DNA]</scope>
    <source>
        <strain evidence="1 2">DSM 28579</strain>
    </source>
</reference>
<keyword evidence="2" id="KW-1185">Reference proteome</keyword>